<dbReference type="InterPro" id="IPR001227">
    <property type="entry name" value="Ac_transferase_dom_sf"/>
</dbReference>
<dbReference type="InterPro" id="IPR018201">
    <property type="entry name" value="Ketoacyl_synth_AS"/>
</dbReference>
<dbReference type="InterPro" id="IPR036736">
    <property type="entry name" value="ACP-like_sf"/>
</dbReference>
<organism evidence="7 8">
    <name type="scientific">Virgisporangium aliadipatigenens</name>
    <dbReference type="NCBI Taxonomy" id="741659"/>
    <lineage>
        <taxon>Bacteria</taxon>
        <taxon>Bacillati</taxon>
        <taxon>Actinomycetota</taxon>
        <taxon>Actinomycetes</taxon>
        <taxon>Micromonosporales</taxon>
        <taxon>Micromonosporaceae</taxon>
        <taxon>Virgisporangium</taxon>
    </lineage>
</organism>
<dbReference type="GO" id="GO:0005886">
    <property type="term" value="C:plasma membrane"/>
    <property type="evidence" value="ECO:0007669"/>
    <property type="project" value="TreeGrafter"/>
</dbReference>
<dbReference type="Pfam" id="PF00109">
    <property type="entry name" value="ketoacyl-synt"/>
    <property type="match status" value="1"/>
</dbReference>
<keyword evidence="8" id="KW-1185">Reference proteome</keyword>
<dbReference type="Gene3D" id="3.40.47.10">
    <property type="match status" value="1"/>
</dbReference>
<keyword evidence="1" id="KW-0596">Phosphopantetheine</keyword>
<dbReference type="Gene3D" id="3.40.366.10">
    <property type="entry name" value="Malonyl-Coenzyme A Acyl Carrier Protein, domain 2"/>
    <property type="match status" value="1"/>
</dbReference>
<dbReference type="Pfam" id="PF00698">
    <property type="entry name" value="Acyl_transf_1"/>
    <property type="match status" value="1"/>
</dbReference>
<dbReference type="GO" id="GO:0031177">
    <property type="term" value="F:phosphopantetheine binding"/>
    <property type="evidence" value="ECO:0007669"/>
    <property type="project" value="InterPro"/>
</dbReference>
<dbReference type="EMBL" id="BOPF01000022">
    <property type="protein sequence ID" value="GIJ48808.1"/>
    <property type="molecule type" value="Genomic_DNA"/>
</dbReference>
<evidence type="ECO:0000256" key="3">
    <source>
        <dbReference type="ARBA" id="ARBA00022679"/>
    </source>
</evidence>
<accession>A0A8J4DTC5</accession>
<dbReference type="Pfam" id="PF22621">
    <property type="entry name" value="CurL-like_PKS_C"/>
    <property type="match status" value="1"/>
</dbReference>
<keyword evidence="2" id="KW-0597">Phosphoprotein</keyword>
<dbReference type="InterPro" id="IPR016036">
    <property type="entry name" value="Malonyl_transacylase_ACP-bd"/>
</dbReference>
<dbReference type="GO" id="GO:0004315">
    <property type="term" value="F:3-oxoacyl-[acyl-carrier-protein] synthase activity"/>
    <property type="evidence" value="ECO:0007669"/>
    <property type="project" value="InterPro"/>
</dbReference>
<evidence type="ECO:0000256" key="2">
    <source>
        <dbReference type="ARBA" id="ARBA00022553"/>
    </source>
</evidence>
<dbReference type="InterPro" id="IPR050091">
    <property type="entry name" value="PKS_NRPS_Biosynth_Enz"/>
</dbReference>
<feature type="domain" description="Ketosynthase family 3 (KS3)" evidence="6">
    <location>
        <begin position="102"/>
        <end position="528"/>
    </location>
</feature>
<name>A0A8J4DTC5_9ACTN</name>
<evidence type="ECO:0000256" key="1">
    <source>
        <dbReference type="ARBA" id="ARBA00022450"/>
    </source>
</evidence>
<dbReference type="GO" id="GO:0006633">
    <property type="term" value="P:fatty acid biosynthetic process"/>
    <property type="evidence" value="ECO:0007669"/>
    <property type="project" value="InterPro"/>
</dbReference>
<dbReference type="SMART" id="SM00825">
    <property type="entry name" value="PKS_KS"/>
    <property type="match status" value="1"/>
</dbReference>
<dbReference type="PROSITE" id="PS52004">
    <property type="entry name" value="KS3_2"/>
    <property type="match status" value="1"/>
</dbReference>
<dbReference type="Gene3D" id="1.10.1200.10">
    <property type="entry name" value="ACP-like"/>
    <property type="match status" value="1"/>
</dbReference>
<dbReference type="Gene3D" id="3.40.50.720">
    <property type="entry name" value="NAD(P)-binding Rossmann-like Domain"/>
    <property type="match status" value="1"/>
</dbReference>
<dbReference type="SUPFAM" id="SSF51735">
    <property type="entry name" value="NAD(P)-binding Rossmann-fold domains"/>
    <property type="match status" value="2"/>
</dbReference>
<dbReference type="InterPro" id="IPR016035">
    <property type="entry name" value="Acyl_Trfase/lysoPLipase"/>
</dbReference>
<dbReference type="InterPro" id="IPR014031">
    <property type="entry name" value="Ketoacyl_synth_C"/>
</dbReference>
<feature type="domain" description="Carrier" evidence="5">
    <location>
        <begin position="8"/>
        <end position="82"/>
    </location>
</feature>
<dbReference type="SUPFAM" id="SSF47336">
    <property type="entry name" value="ACP-like"/>
    <property type="match status" value="2"/>
</dbReference>
<dbReference type="InterPro" id="IPR014030">
    <property type="entry name" value="Ketoacyl_synth_N"/>
</dbReference>
<dbReference type="PANTHER" id="PTHR43775:SF37">
    <property type="entry name" value="SI:DKEY-61P9.11"/>
    <property type="match status" value="1"/>
</dbReference>
<proteinExistence type="predicted"/>
<feature type="region of interest" description="Disordered" evidence="4">
    <location>
        <begin position="1599"/>
        <end position="1644"/>
    </location>
</feature>
<dbReference type="SUPFAM" id="SSF55048">
    <property type="entry name" value="Probable ACP-binding domain of malonyl-CoA ACP transacylase"/>
    <property type="match status" value="1"/>
</dbReference>
<dbReference type="Pfam" id="PF02801">
    <property type="entry name" value="Ketoacyl-synt_C"/>
    <property type="match status" value="1"/>
</dbReference>
<dbReference type="PANTHER" id="PTHR43775">
    <property type="entry name" value="FATTY ACID SYNTHASE"/>
    <property type="match status" value="1"/>
</dbReference>
<dbReference type="FunFam" id="3.40.47.10:FF:000019">
    <property type="entry name" value="Polyketide synthase type I"/>
    <property type="match status" value="1"/>
</dbReference>
<evidence type="ECO:0000313" key="7">
    <source>
        <dbReference type="EMBL" id="GIJ48808.1"/>
    </source>
</evidence>
<dbReference type="InterPro" id="IPR020806">
    <property type="entry name" value="PKS_PP-bd"/>
</dbReference>
<protein>
    <submittedName>
        <fullName evidence="7">Uncharacterized protein</fullName>
    </submittedName>
</protein>
<evidence type="ECO:0000259" key="5">
    <source>
        <dbReference type="PROSITE" id="PS50075"/>
    </source>
</evidence>
<gene>
    <name evidence="7" type="ORF">Val02_56940</name>
</gene>
<dbReference type="SUPFAM" id="SSF53901">
    <property type="entry name" value="Thiolase-like"/>
    <property type="match status" value="1"/>
</dbReference>
<reference evidence="7" key="1">
    <citation type="submission" date="2021-01" db="EMBL/GenBank/DDBJ databases">
        <title>Whole genome shotgun sequence of Virgisporangium aliadipatigenens NBRC 105644.</title>
        <authorList>
            <person name="Komaki H."/>
            <person name="Tamura T."/>
        </authorList>
    </citation>
    <scope>NUCLEOTIDE SEQUENCE</scope>
    <source>
        <strain evidence="7">NBRC 105644</strain>
    </source>
</reference>
<comment type="caution">
    <text evidence="7">The sequence shown here is derived from an EMBL/GenBank/DDBJ whole genome shotgun (WGS) entry which is preliminary data.</text>
</comment>
<evidence type="ECO:0000313" key="8">
    <source>
        <dbReference type="Proteomes" id="UP000619260"/>
    </source>
</evidence>
<dbReference type="PROSITE" id="PS00606">
    <property type="entry name" value="KS3_1"/>
    <property type="match status" value="1"/>
</dbReference>
<evidence type="ECO:0000259" key="6">
    <source>
        <dbReference type="PROSITE" id="PS52004"/>
    </source>
</evidence>
<dbReference type="Proteomes" id="UP000619260">
    <property type="component" value="Unassembled WGS sequence"/>
</dbReference>
<dbReference type="SMART" id="SM01294">
    <property type="entry name" value="PKS_PP_betabranch"/>
    <property type="match status" value="1"/>
</dbReference>
<feature type="compositionally biased region" description="Basic residues" evidence="4">
    <location>
        <begin position="1623"/>
        <end position="1638"/>
    </location>
</feature>
<dbReference type="Gene3D" id="3.30.70.3290">
    <property type="match status" value="1"/>
</dbReference>
<dbReference type="SMART" id="SM00823">
    <property type="entry name" value="PKS_PP"/>
    <property type="match status" value="2"/>
</dbReference>
<dbReference type="Gene3D" id="3.40.50.1820">
    <property type="entry name" value="alpha/beta hydrolase"/>
    <property type="match status" value="1"/>
</dbReference>
<dbReference type="GO" id="GO:0004312">
    <property type="term" value="F:fatty acid synthase activity"/>
    <property type="evidence" value="ECO:0007669"/>
    <property type="project" value="TreeGrafter"/>
</dbReference>
<dbReference type="InterPro" id="IPR016039">
    <property type="entry name" value="Thiolase-like"/>
</dbReference>
<dbReference type="InterPro" id="IPR036291">
    <property type="entry name" value="NAD(P)-bd_dom_sf"/>
</dbReference>
<dbReference type="InterPro" id="IPR057326">
    <property type="entry name" value="KR_dom"/>
</dbReference>
<dbReference type="CDD" id="cd08953">
    <property type="entry name" value="KR_2_SDR_x"/>
    <property type="match status" value="1"/>
</dbReference>
<dbReference type="GO" id="GO:0071770">
    <property type="term" value="P:DIM/DIP cell wall layer assembly"/>
    <property type="evidence" value="ECO:0007669"/>
    <property type="project" value="TreeGrafter"/>
</dbReference>
<sequence>MSDAWPPARVRQLLVRAVADALDVEPSSVGGDTPFANLGLSSVQGLSLVGALEEELDRPVPATMLYEYPTIDELSRALAADTAGGPQAAGPQWTAAAPPDPDDAICVVGMACRFPGGADTPELFWRNLCAGVDGSVQVPADRWDAARYHDPDPSTPGTAYTDRGGFLSDLAGFDAAFFGMPPAEALRTDPQQRLLLEVAWSALEDAGIAVDRLAGSRTGVFVGMMGNQEYARLQIDRQGDACLDDPFFGYGTAPSVAAGRLSYLWNLRGPNLCVDTACSSSLVAVHLAAESLQRGECDLAIVAGVSALSHPAAMVQACRAHMLAPDGHCKTFDDAADGFLMGEGCGVVVLQRRGDARARGHRVQAVLLGSAVNSDGRTNGMTAPSGPAQVAVIRRALERAGVAPGQVGYVEAHGSGTRLGDAIELAALQEVFGLDRPVDRPLVVGAVKTSIGHLLGAAGIAGLIKAVLAVRHGTVPPNLHLRNRSTAVDWARCPMLLPDSPVGYPDRAVVGVSSFGWSGTNAHVLVAAGAPVEERASAAQNGEPVLLPLSAASEAALRAGAEALHRHLRENPVPLADLAHTLRTGRSALPFRLPLSCVDGDDAIAALERAASLDVGRVAPGAPAAVTFLLPGMGDHYAGMGAGLYAAEPVYRAVIDRCAQVLRPVLGLDITTVLDTAETDPAPDLAGLMRRVTGPVPVLSDAARAMRRTDVAHSALFAVGCALAALWRHRGVPVHAVLGYSLGEYAAACVAGVFDLADAAVLVARRAQLLDAMPPGGMLAVASDAGRLPPLPHDATVAGYNGPAMTVVAGTAEALEGYVRALDAAGLAWRRVETGHALHTPLLEPLADRIAALVAEVPRRAPTVPLISSVTGTWITAEQVADPRYWAEQLTAPIRFADGVRSAAERSADGTTGPGAVLVELGPGASLTSLAGQILRAEDVADPLLVPTLRPGMRGHDRHSALDALGRVWAHGVDVDWSTVPGSAHGRSAALPTYPFEHVRFWPDGADPAPTRSTVDTSVSDPDADRWAYAPVWKRSPAPPPAAARPRRWLVFADDSGLADAVLPELRPTAGGIDPVVVRIAGPGQALVAETDGYRLDPDDAAGYRDLFARLSAAGRAPTHVLHCWSPLSTPERTEAGFLSVMYTVQALAAASVRMYAVTTGAYDIVGGDGGAPLGATVHGFDGCLDLELPGLRCTGIDVDAGPVAASVRALGAELAGDGDEPLVAYRNGRRWVRDWEPVALPATPQPPWRSGGVYLITGGFGGLGRVAARELARAHRARLVLLGRTPLPPRARWDDAAATDDRVAFVRELEALGAEVLPVAADVADPAAVSAAVAQARKRFGALHGVLHAAGVPAGGLIQTKSRHDVERVLAPKVAGTLALYAALRDDPPEVFALYSSAVVVLGGMGESDYCAANAFLDAFAWYARERGMPVTSIDWGPWQRDAWSAGDSPAAARLSALRRQYGITDPVGTRLSDRVLAGALPQVLLLPRPPRELAARWREVSAELMRAPEPARRYPRPMLRVPYAAPRTDVQRQVTETWERFLGVERVGLDDPFFELGGTSLVGLSIVAELNRRLGAPVSAADLFAAPTPRELAELASARAGGSVPPAPDPDGSTVDSTTRGQRRRTLARAAARRQSRKESST</sequence>
<dbReference type="Pfam" id="PF00550">
    <property type="entry name" value="PP-binding"/>
    <property type="match status" value="2"/>
</dbReference>
<dbReference type="GO" id="GO:0005737">
    <property type="term" value="C:cytoplasm"/>
    <property type="evidence" value="ECO:0007669"/>
    <property type="project" value="TreeGrafter"/>
</dbReference>
<dbReference type="InterPro" id="IPR029058">
    <property type="entry name" value="AB_hydrolase_fold"/>
</dbReference>
<dbReference type="SMART" id="SM00827">
    <property type="entry name" value="PKS_AT"/>
    <property type="match status" value="1"/>
</dbReference>
<dbReference type="CDD" id="cd00833">
    <property type="entry name" value="PKS"/>
    <property type="match status" value="1"/>
</dbReference>
<dbReference type="Pfam" id="PF08659">
    <property type="entry name" value="KR"/>
    <property type="match status" value="1"/>
</dbReference>
<dbReference type="InterPro" id="IPR009081">
    <property type="entry name" value="PP-bd_ACP"/>
</dbReference>
<dbReference type="PROSITE" id="PS50075">
    <property type="entry name" value="CARRIER"/>
    <property type="match status" value="2"/>
</dbReference>
<dbReference type="InterPro" id="IPR014043">
    <property type="entry name" value="Acyl_transferase_dom"/>
</dbReference>
<dbReference type="InterPro" id="IPR020841">
    <property type="entry name" value="PKS_Beta-ketoAc_synthase_dom"/>
</dbReference>
<keyword evidence="3" id="KW-0808">Transferase</keyword>
<dbReference type="InterPro" id="IPR013968">
    <property type="entry name" value="PKS_KR"/>
</dbReference>
<evidence type="ECO:0000256" key="4">
    <source>
        <dbReference type="SAM" id="MobiDB-lite"/>
    </source>
</evidence>
<dbReference type="SUPFAM" id="SSF52151">
    <property type="entry name" value="FabD/lysophospholipase-like"/>
    <property type="match status" value="1"/>
</dbReference>
<feature type="domain" description="Carrier" evidence="5">
    <location>
        <begin position="1527"/>
        <end position="1602"/>
    </location>
</feature>
<dbReference type="RefSeq" id="WP_203902280.1">
    <property type="nucleotide sequence ID" value="NZ_BOPF01000022.1"/>
</dbReference>
<dbReference type="SMART" id="SM00822">
    <property type="entry name" value="PKS_KR"/>
    <property type="match status" value="1"/>
</dbReference>